<evidence type="ECO:0000256" key="7">
    <source>
        <dbReference type="SAM" id="Phobius"/>
    </source>
</evidence>
<comment type="similarity">
    <text evidence="2">Belongs to the PC-esterase family. TBL subfamily.</text>
</comment>
<feature type="transmembrane region" description="Helical" evidence="7">
    <location>
        <begin position="12"/>
        <end position="30"/>
    </location>
</feature>
<gene>
    <name evidence="10" type="ORF">POM88_001718</name>
</gene>
<dbReference type="Pfam" id="PF13839">
    <property type="entry name" value="PC-Esterase"/>
    <property type="match status" value="1"/>
</dbReference>
<feature type="domain" description="Trichome birefringence-like N-terminal" evidence="9">
    <location>
        <begin position="50"/>
        <end position="104"/>
    </location>
</feature>
<sequence>MVSKLTPKLLKYLIISSFSLIILYTTFFTLHPPIQPTPSSSKPSISSQSHCNLFKGKWVFDPTRQKPVYDYTCPFHRNSWNCLRNQRENMGKINSWKWVPEKCDLFRVDPVGFMGLMRNKRIGFVGDSLNENFVVSFLCVLRVGDLTAKKWKRKGAWRGAFFPKFNFTVGYHRAVLLSKYQWQPKQSRDSGKDEAEGTYRVDVDIPADDWAGIADFYDVLIFNTGHWWGYDKFPKETPLVFYKAGQPILPPLGMLEGYKAVVESMAAYVQREFSRKSLKFWRLQSPRHFYGGEWNQNGSCLFEDPLEESQLDSWFDPSVNGVNKEARKFNRLIREAIQGTDIRVLDFTHLSEFRADAHPAIWLGKKDAVAVWGQDCMHWCLPGVPDTWVDILSQLIHDGLETR</sequence>
<dbReference type="GO" id="GO:0016020">
    <property type="term" value="C:membrane"/>
    <property type="evidence" value="ECO:0007669"/>
    <property type="project" value="UniProtKB-SubCell"/>
</dbReference>
<dbReference type="Pfam" id="PF14416">
    <property type="entry name" value="PMR5N"/>
    <property type="match status" value="1"/>
</dbReference>
<evidence type="ECO:0000259" key="9">
    <source>
        <dbReference type="Pfam" id="PF14416"/>
    </source>
</evidence>
<feature type="domain" description="Trichome birefringence-like C-terminal" evidence="8">
    <location>
        <begin position="107"/>
        <end position="394"/>
    </location>
</feature>
<evidence type="ECO:0000313" key="11">
    <source>
        <dbReference type="Proteomes" id="UP001237642"/>
    </source>
</evidence>
<evidence type="ECO:0000256" key="1">
    <source>
        <dbReference type="ARBA" id="ARBA00004167"/>
    </source>
</evidence>
<dbReference type="GO" id="GO:0016413">
    <property type="term" value="F:O-acetyltransferase activity"/>
    <property type="evidence" value="ECO:0007669"/>
    <property type="project" value="InterPro"/>
</dbReference>
<reference evidence="10" key="1">
    <citation type="submission" date="2023-02" db="EMBL/GenBank/DDBJ databases">
        <title>Genome of toxic invasive species Heracleum sosnowskyi carries increased number of genes despite the absence of recent whole-genome duplications.</title>
        <authorList>
            <person name="Schelkunov M."/>
            <person name="Shtratnikova V."/>
            <person name="Makarenko M."/>
            <person name="Klepikova A."/>
            <person name="Omelchenko D."/>
            <person name="Novikova G."/>
            <person name="Obukhova E."/>
            <person name="Bogdanov V."/>
            <person name="Penin A."/>
            <person name="Logacheva M."/>
        </authorList>
    </citation>
    <scope>NUCLEOTIDE SEQUENCE</scope>
    <source>
        <strain evidence="10">Hsosn_3</strain>
        <tissue evidence="10">Leaf</tissue>
    </source>
</reference>
<keyword evidence="11" id="KW-1185">Reference proteome</keyword>
<keyword evidence="4" id="KW-0735">Signal-anchor</keyword>
<dbReference type="InterPro" id="IPR025846">
    <property type="entry name" value="TBL_N"/>
</dbReference>
<evidence type="ECO:0000256" key="6">
    <source>
        <dbReference type="ARBA" id="ARBA00023136"/>
    </source>
</evidence>
<dbReference type="PANTHER" id="PTHR32285">
    <property type="entry name" value="PROTEIN TRICHOME BIREFRINGENCE-LIKE 9-RELATED"/>
    <property type="match status" value="1"/>
</dbReference>
<evidence type="ECO:0000313" key="10">
    <source>
        <dbReference type="EMBL" id="KAK1402113.1"/>
    </source>
</evidence>
<keyword evidence="6 7" id="KW-0472">Membrane</keyword>
<comment type="caution">
    <text evidence="10">The sequence shown here is derived from an EMBL/GenBank/DDBJ whole genome shotgun (WGS) entry which is preliminary data.</text>
</comment>
<dbReference type="Proteomes" id="UP001237642">
    <property type="component" value="Unassembled WGS sequence"/>
</dbReference>
<dbReference type="PANTHER" id="PTHR32285:SF23">
    <property type="entry name" value="PROTEIN TRICHOME BIREFRINGENCE-LIKE 12"/>
    <property type="match status" value="1"/>
</dbReference>
<accession>A0AAD8JE31</accession>
<proteinExistence type="inferred from homology"/>
<comment type="subcellular location">
    <subcellularLocation>
        <location evidence="1">Membrane</location>
        <topology evidence="1">Single-pass membrane protein</topology>
    </subcellularLocation>
</comment>
<dbReference type="AlphaFoldDB" id="A0AAD8JE31"/>
<evidence type="ECO:0000256" key="3">
    <source>
        <dbReference type="ARBA" id="ARBA00022692"/>
    </source>
</evidence>
<reference evidence="10" key="2">
    <citation type="submission" date="2023-05" db="EMBL/GenBank/DDBJ databases">
        <authorList>
            <person name="Schelkunov M.I."/>
        </authorList>
    </citation>
    <scope>NUCLEOTIDE SEQUENCE</scope>
    <source>
        <strain evidence="10">Hsosn_3</strain>
        <tissue evidence="10">Leaf</tissue>
    </source>
</reference>
<name>A0AAD8JE31_9APIA</name>
<dbReference type="InterPro" id="IPR026057">
    <property type="entry name" value="TBL_C"/>
</dbReference>
<organism evidence="10 11">
    <name type="scientific">Heracleum sosnowskyi</name>
    <dbReference type="NCBI Taxonomy" id="360622"/>
    <lineage>
        <taxon>Eukaryota</taxon>
        <taxon>Viridiplantae</taxon>
        <taxon>Streptophyta</taxon>
        <taxon>Embryophyta</taxon>
        <taxon>Tracheophyta</taxon>
        <taxon>Spermatophyta</taxon>
        <taxon>Magnoliopsida</taxon>
        <taxon>eudicotyledons</taxon>
        <taxon>Gunneridae</taxon>
        <taxon>Pentapetalae</taxon>
        <taxon>asterids</taxon>
        <taxon>campanulids</taxon>
        <taxon>Apiales</taxon>
        <taxon>Apiaceae</taxon>
        <taxon>Apioideae</taxon>
        <taxon>apioid superclade</taxon>
        <taxon>Tordylieae</taxon>
        <taxon>Tordyliinae</taxon>
        <taxon>Heracleum</taxon>
    </lineage>
</organism>
<evidence type="ECO:0000259" key="8">
    <source>
        <dbReference type="Pfam" id="PF13839"/>
    </source>
</evidence>
<evidence type="ECO:0000256" key="5">
    <source>
        <dbReference type="ARBA" id="ARBA00022989"/>
    </source>
</evidence>
<evidence type="ECO:0000256" key="2">
    <source>
        <dbReference type="ARBA" id="ARBA00007727"/>
    </source>
</evidence>
<dbReference type="GO" id="GO:0005794">
    <property type="term" value="C:Golgi apparatus"/>
    <property type="evidence" value="ECO:0007669"/>
    <property type="project" value="TreeGrafter"/>
</dbReference>
<keyword evidence="5 7" id="KW-1133">Transmembrane helix</keyword>
<dbReference type="InterPro" id="IPR029962">
    <property type="entry name" value="TBL"/>
</dbReference>
<protein>
    <submittedName>
        <fullName evidence="10">Protein trichome birefringence-like 12</fullName>
    </submittedName>
</protein>
<evidence type="ECO:0000256" key="4">
    <source>
        <dbReference type="ARBA" id="ARBA00022968"/>
    </source>
</evidence>
<keyword evidence="3 7" id="KW-0812">Transmembrane</keyword>
<dbReference type="EMBL" id="JAUIZM010000001">
    <property type="protein sequence ID" value="KAK1402113.1"/>
    <property type="molecule type" value="Genomic_DNA"/>
</dbReference>